<evidence type="ECO:0000313" key="2">
    <source>
        <dbReference type="EMBL" id="ATY84704.1"/>
    </source>
</evidence>
<dbReference type="PANTHER" id="PTHR41302">
    <property type="entry name" value="PRESPORE-SPECIFIC TRANSCRIPTIONAL REGULATOR RSFA-RELATED"/>
    <property type="match status" value="1"/>
</dbReference>
<dbReference type="PANTHER" id="PTHR41302:SF2">
    <property type="entry name" value="PRESPORE SPECIFIC TRANSCRIPTIONAL ACTIVATOR RSFA"/>
    <property type="match status" value="1"/>
</dbReference>
<dbReference type="Gene3D" id="1.10.10.60">
    <property type="entry name" value="Homeodomain-like"/>
    <property type="match status" value="1"/>
</dbReference>
<organism evidence="2 3">
    <name type="scientific">Kyrpidia spormannii</name>
    <dbReference type="NCBI Taxonomy" id="2055160"/>
    <lineage>
        <taxon>Bacteria</taxon>
        <taxon>Bacillati</taxon>
        <taxon>Bacillota</taxon>
        <taxon>Bacilli</taxon>
        <taxon>Bacillales</taxon>
        <taxon>Alicyclobacillaceae</taxon>
        <taxon>Kyrpidia</taxon>
    </lineage>
</organism>
<feature type="coiled-coil region" evidence="1">
    <location>
        <begin position="115"/>
        <end position="170"/>
    </location>
</feature>
<evidence type="ECO:0000256" key="1">
    <source>
        <dbReference type="SAM" id="Coils"/>
    </source>
</evidence>
<name>A0A2K8N5T7_9BACL</name>
<protein>
    <submittedName>
        <fullName evidence="2">RsfA family transcriptional regulator</fullName>
    </submittedName>
</protein>
<gene>
    <name evidence="2" type="ORF">CVV65_06985</name>
</gene>
<dbReference type="SUPFAM" id="SSF57997">
    <property type="entry name" value="Tropomyosin"/>
    <property type="match status" value="1"/>
</dbReference>
<evidence type="ECO:0000313" key="3">
    <source>
        <dbReference type="Proteomes" id="UP000231932"/>
    </source>
</evidence>
<dbReference type="AlphaFoldDB" id="A0A2K8N5T7"/>
<dbReference type="EMBL" id="CP024955">
    <property type="protein sequence ID" value="ATY84704.1"/>
    <property type="molecule type" value="Genomic_DNA"/>
</dbReference>
<dbReference type="NCBIfam" id="TIGR02894">
    <property type="entry name" value="DNA_bind_RsfA"/>
    <property type="match status" value="1"/>
</dbReference>
<sequence>MTEYGGFCMKTMRQDAWTAEDDTRLAEIVLRHIREGSTQLAAFEEAAELLNRTAAACGYRWNACIRKHCQPAIDVAKRQRKARGVPWRRGADWERAREGSEAQPSLSWGGVIRFLRQYKQEYQGLYVRVKQLERDLERAREELAVLREEREELAETCERWKQRYESLSDDYRTILGIMDRAERNVRATEVCLRRVVGETESSD</sequence>
<dbReference type="InterPro" id="IPR014243">
    <property type="entry name" value="RsfA-like"/>
</dbReference>
<proteinExistence type="predicted"/>
<keyword evidence="1" id="KW-0175">Coiled coil</keyword>
<accession>A0A2K8N5T7</accession>
<dbReference type="KEGG" id="kyr:CVV65_06985"/>
<dbReference type="Pfam" id="PF13921">
    <property type="entry name" value="Myb_DNA-bind_6"/>
    <property type="match status" value="1"/>
</dbReference>
<dbReference type="Proteomes" id="UP000231932">
    <property type="component" value="Chromosome"/>
</dbReference>
<reference evidence="3" key="1">
    <citation type="submission" date="2017-11" db="EMBL/GenBank/DDBJ databases">
        <title>Complete Genome Sequence of Kyrpidia sp. Strain EA-1, a thermophilic, hydrogen-oxidizing Bacterium, isolated from the Azores.</title>
        <authorList>
            <person name="Reiner J.E."/>
            <person name="Lapp C.J."/>
            <person name="Bunk B."/>
            <person name="Gescher J."/>
        </authorList>
    </citation>
    <scope>NUCLEOTIDE SEQUENCE [LARGE SCALE GENOMIC DNA]</scope>
    <source>
        <strain evidence="3">EA-1</strain>
    </source>
</reference>
<keyword evidence="3" id="KW-1185">Reference proteome</keyword>